<reference evidence="3" key="2">
    <citation type="submission" date="2020-11" db="EMBL/GenBank/DDBJ databases">
        <authorList>
            <person name="McCartney M.A."/>
            <person name="Auch B."/>
            <person name="Kono T."/>
            <person name="Mallez S."/>
            <person name="Becker A."/>
            <person name="Gohl D.M."/>
            <person name="Silverstein K.A.T."/>
            <person name="Koren S."/>
            <person name="Bechman K.B."/>
            <person name="Herman A."/>
            <person name="Abrahante J.E."/>
            <person name="Garbe J."/>
        </authorList>
    </citation>
    <scope>NUCLEOTIDE SEQUENCE</scope>
    <source>
        <strain evidence="3">Duluth1</strain>
        <tissue evidence="3">Whole animal</tissue>
    </source>
</reference>
<accession>A0A9D4BQT7</accession>
<feature type="non-terminal residue" evidence="3">
    <location>
        <position position="415"/>
    </location>
</feature>
<evidence type="ECO:0000313" key="3">
    <source>
        <dbReference type="EMBL" id="KAH3703801.1"/>
    </source>
</evidence>
<dbReference type="CDD" id="cd00037">
    <property type="entry name" value="CLECT"/>
    <property type="match status" value="1"/>
</dbReference>
<sequence>MWLYRLARAFILATVTVNANYFVSHDSTHWDMATCKFAEPNLTYVDESYHVDKTIAAQIDDTDVWIGYQLAKMPFLFLGCGRWNTITTYNIKIIGDCFHLCDGGTFGIKPTSGEDILSIAYKECRCVASPDLVNWNQYGLCDRRDNFAIFSPINVNTSEVTIGHRISGDCLFFYFPMFSWGPCERIDNIPIMCSTGPYTGSNTTAETFNFSSTGANYTWSAANSICLKLNYHPASIASIINSKFGNQQKQYYWTGITRSTAIIKSTSADILTNHLVQQFAFLKNGSCALQFAGNDVIKRALCIQATETISTSFTPHVTKSTVISTDFPTTEISKSPYSTDNASSHVVSSTGESIPREFPVIVGIGVAVGIMLVVGAVVVIFVLRRRGVLPCTFGTTTDEPYASTISFANRSNEET</sequence>
<keyword evidence="1" id="KW-1133">Transmembrane helix</keyword>
<organism evidence="3 4">
    <name type="scientific">Dreissena polymorpha</name>
    <name type="common">Zebra mussel</name>
    <name type="synonym">Mytilus polymorpha</name>
    <dbReference type="NCBI Taxonomy" id="45954"/>
    <lineage>
        <taxon>Eukaryota</taxon>
        <taxon>Metazoa</taxon>
        <taxon>Spiralia</taxon>
        <taxon>Lophotrochozoa</taxon>
        <taxon>Mollusca</taxon>
        <taxon>Bivalvia</taxon>
        <taxon>Autobranchia</taxon>
        <taxon>Heteroconchia</taxon>
        <taxon>Euheterodonta</taxon>
        <taxon>Imparidentia</taxon>
        <taxon>Neoheterodontei</taxon>
        <taxon>Myida</taxon>
        <taxon>Dreissenoidea</taxon>
        <taxon>Dreissenidae</taxon>
        <taxon>Dreissena</taxon>
    </lineage>
</organism>
<feature type="transmembrane region" description="Helical" evidence="1">
    <location>
        <begin position="358"/>
        <end position="383"/>
    </location>
</feature>
<feature type="chain" id="PRO_5038559719" evidence="2">
    <location>
        <begin position="20"/>
        <end position="415"/>
    </location>
</feature>
<evidence type="ECO:0000256" key="1">
    <source>
        <dbReference type="SAM" id="Phobius"/>
    </source>
</evidence>
<protein>
    <submittedName>
        <fullName evidence="3">Uncharacterized protein</fullName>
    </submittedName>
</protein>
<keyword evidence="1" id="KW-0812">Transmembrane</keyword>
<dbReference type="Proteomes" id="UP000828390">
    <property type="component" value="Unassembled WGS sequence"/>
</dbReference>
<gene>
    <name evidence="3" type="ORF">DPMN_078847</name>
</gene>
<dbReference type="SUPFAM" id="SSF56436">
    <property type="entry name" value="C-type lectin-like"/>
    <property type="match status" value="1"/>
</dbReference>
<evidence type="ECO:0000313" key="4">
    <source>
        <dbReference type="Proteomes" id="UP000828390"/>
    </source>
</evidence>
<keyword evidence="4" id="KW-1185">Reference proteome</keyword>
<reference evidence="3" key="1">
    <citation type="journal article" date="2019" name="bioRxiv">
        <title>The Genome of the Zebra Mussel, Dreissena polymorpha: A Resource for Invasive Species Research.</title>
        <authorList>
            <person name="McCartney M.A."/>
            <person name="Auch B."/>
            <person name="Kono T."/>
            <person name="Mallez S."/>
            <person name="Zhang Y."/>
            <person name="Obille A."/>
            <person name="Becker A."/>
            <person name="Abrahante J.E."/>
            <person name="Garbe J."/>
            <person name="Badalamenti J.P."/>
            <person name="Herman A."/>
            <person name="Mangelson H."/>
            <person name="Liachko I."/>
            <person name="Sullivan S."/>
            <person name="Sone E.D."/>
            <person name="Koren S."/>
            <person name="Silverstein K.A.T."/>
            <person name="Beckman K.B."/>
            <person name="Gohl D.M."/>
        </authorList>
    </citation>
    <scope>NUCLEOTIDE SEQUENCE</scope>
    <source>
        <strain evidence="3">Duluth1</strain>
        <tissue evidence="3">Whole animal</tissue>
    </source>
</reference>
<proteinExistence type="predicted"/>
<keyword evidence="2" id="KW-0732">Signal</keyword>
<dbReference type="AlphaFoldDB" id="A0A9D4BQT7"/>
<comment type="caution">
    <text evidence="3">The sequence shown here is derived from an EMBL/GenBank/DDBJ whole genome shotgun (WGS) entry which is preliminary data.</text>
</comment>
<dbReference type="EMBL" id="JAIWYP010000015">
    <property type="protein sequence ID" value="KAH3703801.1"/>
    <property type="molecule type" value="Genomic_DNA"/>
</dbReference>
<feature type="signal peptide" evidence="2">
    <location>
        <begin position="1"/>
        <end position="19"/>
    </location>
</feature>
<name>A0A9D4BQT7_DREPO</name>
<keyword evidence="1" id="KW-0472">Membrane</keyword>
<dbReference type="InterPro" id="IPR016187">
    <property type="entry name" value="CTDL_fold"/>
</dbReference>
<evidence type="ECO:0000256" key="2">
    <source>
        <dbReference type="SAM" id="SignalP"/>
    </source>
</evidence>